<evidence type="ECO:0000313" key="3">
    <source>
        <dbReference type="EMBL" id="SEF10080.1"/>
    </source>
</evidence>
<proteinExistence type="predicted"/>
<feature type="chain" id="PRO_5011559114" description="DUF4440 domain-containing protein" evidence="2">
    <location>
        <begin position="21"/>
        <end position="164"/>
    </location>
</feature>
<evidence type="ECO:0000256" key="2">
    <source>
        <dbReference type="SAM" id="SignalP"/>
    </source>
</evidence>
<evidence type="ECO:0000256" key="1">
    <source>
        <dbReference type="SAM" id="Coils"/>
    </source>
</evidence>
<keyword evidence="2" id="KW-0732">Signal</keyword>
<organism evidence="3 4">
    <name type="scientific">Salinimicrobium catena</name>
    <dbReference type="NCBI Taxonomy" id="390640"/>
    <lineage>
        <taxon>Bacteria</taxon>
        <taxon>Pseudomonadati</taxon>
        <taxon>Bacteroidota</taxon>
        <taxon>Flavobacteriia</taxon>
        <taxon>Flavobacteriales</taxon>
        <taxon>Flavobacteriaceae</taxon>
        <taxon>Salinimicrobium</taxon>
    </lineage>
</organism>
<feature type="coiled-coil region" evidence="1">
    <location>
        <begin position="31"/>
        <end position="65"/>
    </location>
</feature>
<gene>
    <name evidence="3" type="ORF">SAMN04488034_11025</name>
</gene>
<evidence type="ECO:0008006" key="5">
    <source>
        <dbReference type="Google" id="ProtNLM"/>
    </source>
</evidence>
<dbReference type="EMBL" id="FNUG01000010">
    <property type="protein sequence ID" value="SEF10080.1"/>
    <property type="molecule type" value="Genomic_DNA"/>
</dbReference>
<reference evidence="3 4" key="1">
    <citation type="submission" date="2016-10" db="EMBL/GenBank/DDBJ databases">
        <authorList>
            <person name="de Groot N.N."/>
        </authorList>
    </citation>
    <scope>NUCLEOTIDE SEQUENCE [LARGE SCALE GENOMIC DNA]</scope>
    <source>
        <strain evidence="3 4">DSM 23553</strain>
    </source>
</reference>
<feature type="signal peptide" evidence="2">
    <location>
        <begin position="1"/>
        <end position="20"/>
    </location>
</feature>
<dbReference type="STRING" id="390640.SAMN04488034_11025"/>
<protein>
    <recommendedName>
        <fullName evidence="5">DUF4440 domain-containing protein</fullName>
    </recommendedName>
</protein>
<evidence type="ECO:0000313" key="4">
    <source>
        <dbReference type="Proteomes" id="UP000199448"/>
    </source>
</evidence>
<dbReference type="AlphaFoldDB" id="A0A1H5P8M3"/>
<keyword evidence="1" id="KW-0175">Coiled coil</keyword>
<sequence length="164" mass="18880">MRTSMMNKPKYMAFMKTAFALTFFLALFTGCQDNERELQDTEQQLDSLSQELSRYKKTADSLKALIEKGDIAANYPIYFGKEFDSIEDPKEMIKTALKKHPEIIPLDPVVGGSMQFREVKVLTNDWVLGIYDDGHIQGKSIYRYKLQPNGRLEFEHVTSAEPQE</sequence>
<accession>A0A1H5P8M3</accession>
<dbReference type="Proteomes" id="UP000199448">
    <property type="component" value="Unassembled WGS sequence"/>
</dbReference>
<keyword evidence="4" id="KW-1185">Reference proteome</keyword>
<name>A0A1H5P8M3_9FLAO</name>
<dbReference type="PROSITE" id="PS51257">
    <property type="entry name" value="PROKAR_LIPOPROTEIN"/>
    <property type="match status" value="1"/>
</dbReference>